<keyword evidence="1 5" id="KW-0479">Metal-binding</keyword>
<dbReference type="EMBL" id="KZ819677">
    <property type="protein sequence ID" value="PWN25260.1"/>
    <property type="molecule type" value="Genomic_DNA"/>
</dbReference>
<dbReference type="CDD" id="cd06257">
    <property type="entry name" value="DnaJ"/>
    <property type="match status" value="1"/>
</dbReference>
<dbReference type="PRINTS" id="PR00625">
    <property type="entry name" value="JDOMAIN"/>
</dbReference>
<evidence type="ECO:0000259" key="8">
    <source>
        <dbReference type="PROSITE" id="PS51188"/>
    </source>
</evidence>
<dbReference type="PANTHER" id="PTHR43888">
    <property type="entry name" value="DNAJ-LIKE-2, ISOFORM A-RELATED"/>
    <property type="match status" value="1"/>
</dbReference>
<dbReference type="InterPro" id="IPR002939">
    <property type="entry name" value="DnaJ_C"/>
</dbReference>
<dbReference type="SUPFAM" id="SSF49493">
    <property type="entry name" value="HSP40/DnaJ peptide-binding domain"/>
    <property type="match status" value="2"/>
</dbReference>
<gene>
    <name evidence="9" type="ORF">BDZ90DRAFT_86154</name>
</gene>
<sequence>MVADTYYYDLLGTDPSASPAELKKAYRKASLANHPDKNPGDEEASARFQEINAAYEVLSDPSSRASYDEWGPDGPGGGPGGAGGGPDMDDLFAQMFGGGMGMGGAGMGGMGGRGGPRRKPPRGEDSIIDYDVTLSDLYLGRVANFNLSKQIICPSCSGSGGKPGTQPRECVKCKGQGRCQQMRSMGGGMIAQSWAVCDACAGEGSKVRDKDVCRKCKGGKTIKDRQKLELRIERGMVDGQTIIFKGQNDEEPGVPQAGDIIFRLKLQENEAFQVKGLDLMTTITLPLREALLGFEEPQTVLVHLDGRHVQLSKPGGKVTRPGSVDRLVGQGMPRERDLGPRGDLYIKWAIAFPADGWLEGRGEAHRALSSVLPPPMGCPAQ</sequence>
<dbReference type="Proteomes" id="UP000245884">
    <property type="component" value="Unassembled WGS sequence"/>
</dbReference>
<dbReference type="AlphaFoldDB" id="A0A316UJ61"/>
<dbReference type="STRING" id="1569628.A0A316UJ61"/>
<dbReference type="InterPro" id="IPR036869">
    <property type="entry name" value="J_dom_sf"/>
</dbReference>
<dbReference type="InterPro" id="IPR008971">
    <property type="entry name" value="HSP40/DnaJ_pept-bd"/>
</dbReference>
<dbReference type="PROSITE" id="PS00636">
    <property type="entry name" value="DNAJ_1"/>
    <property type="match status" value="1"/>
</dbReference>
<dbReference type="Gene3D" id="2.10.230.10">
    <property type="entry name" value="Heat shock protein DnaJ, cysteine-rich domain"/>
    <property type="match status" value="1"/>
</dbReference>
<dbReference type="OrthoDB" id="550424at2759"/>
<dbReference type="GO" id="GO:0008270">
    <property type="term" value="F:zinc ion binding"/>
    <property type="evidence" value="ECO:0007669"/>
    <property type="project" value="UniProtKB-KW"/>
</dbReference>
<evidence type="ECO:0000256" key="5">
    <source>
        <dbReference type="PROSITE-ProRule" id="PRU00546"/>
    </source>
</evidence>
<accession>A0A316UJ61</accession>
<evidence type="ECO:0000256" key="6">
    <source>
        <dbReference type="SAM" id="MobiDB-lite"/>
    </source>
</evidence>
<dbReference type="CDD" id="cd10747">
    <property type="entry name" value="DnaJ_C"/>
    <property type="match status" value="1"/>
</dbReference>
<feature type="zinc finger region" description="CR-type" evidence="5">
    <location>
        <begin position="140"/>
        <end position="225"/>
    </location>
</feature>
<reference evidence="9 10" key="1">
    <citation type="journal article" date="2018" name="Mol. Biol. Evol.">
        <title>Broad Genomic Sampling Reveals a Smut Pathogenic Ancestry of the Fungal Clade Ustilaginomycotina.</title>
        <authorList>
            <person name="Kijpornyongpan T."/>
            <person name="Mondo S.J."/>
            <person name="Barry K."/>
            <person name="Sandor L."/>
            <person name="Lee J."/>
            <person name="Lipzen A."/>
            <person name="Pangilinan J."/>
            <person name="LaButti K."/>
            <person name="Hainaut M."/>
            <person name="Henrissat B."/>
            <person name="Grigoriev I.V."/>
            <person name="Spatafora J.W."/>
            <person name="Aime M.C."/>
        </authorList>
    </citation>
    <scope>NUCLEOTIDE SEQUENCE [LARGE SCALE GENOMIC DNA]</scope>
    <source>
        <strain evidence="9 10">MCA 5214</strain>
    </source>
</reference>
<dbReference type="GeneID" id="37031719"/>
<evidence type="ECO:0000256" key="2">
    <source>
        <dbReference type="ARBA" id="ARBA00022737"/>
    </source>
</evidence>
<dbReference type="GO" id="GO:0006457">
    <property type="term" value="P:protein folding"/>
    <property type="evidence" value="ECO:0007669"/>
    <property type="project" value="InterPro"/>
</dbReference>
<dbReference type="SUPFAM" id="SSF46565">
    <property type="entry name" value="Chaperone J-domain"/>
    <property type="match status" value="1"/>
</dbReference>
<dbReference type="InterPro" id="IPR018253">
    <property type="entry name" value="DnaJ_domain_CS"/>
</dbReference>
<feature type="compositionally biased region" description="Gly residues" evidence="6">
    <location>
        <begin position="73"/>
        <end position="86"/>
    </location>
</feature>
<dbReference type="InterPro" id="IPR001305">
    <property type="entry name" value="HSP_DnaJ_Cys-rich_dom"/>
</dbReference>
<dbReference type="InterPro" id="IPR044713">
    <property type="entry name" value="DNJA1/2-like"/>
</dbReference>
<feature type="region of interest" description="Disordered" evidence="6">
    <location>
        <begin position="62"/>
        <end position="90"/>
    </location>
</feature>
<dbReference type="FunFam" id="2.60.260.20:FF:000003">
    <property type="entry name" value="DnaJ subfamily A member 2"/>
    <property type="match status" value="1"/>
</dbReference>
<dbReference type="Pfam" id="PF01556">
    <property type="entry name" value="DnaJ_C"/>
    <property type="match status" value="1"/>
</dbReference>
<dbReference type="CDD" id="cd10719">
    <property type="entry name" value="DnaJ_zf"/>
    <property type="match status" value="1"/>
</dbReference>
<keyword evidence="10" id="KW-1185">Reference proteome</keyword>
<organism evidence="9 10">
    <name type="scientific">Jaminaea rosea</name>
    <dbReference type="NCBI Taxonomy" id="1569628"/>
    <lineage>
        <taxon>Eukaryota</taxon>
        <taxon>Fungi</taxon>
        <taxon>Dikarya</taxon>
        <taxon>Basidiomycota</taxon>
        <taxon>Ustilaginomycotina</taxon>
        <taxon>Exobasidiomycetes</taxon>
        <taxon>Microstromatales</taxon>
        <taxon>Microstromatales incertae sedis</taxon>
        <taxon>Jaminaea</taxon>
    </lineage>
</organism>
<dbReference type="GO" id="GO:0051082">
    <property type="term" value="F:unfolded protein binding"/>
    <property type="evidence" value="ECO:0007669"/>
    <property type="project" value="InterPro"/>
</dbReference>
<dbReference type="SMART" id="SM00271">
    <property type="entry name" value="DnaJ"/>
    <property type="match status" value="1"/>
</dbReference>
<dbReference type="GO" id="GO:0030544">
    <property type="term" value="F:Hsp70 protein binding"/>
    <property type="evidence" value="ECO:0007669"/>
    <property type="project" value="InterPro"/>
</dbReference>
<dbReference type="InterPro" id="IPR036410">
    <property type="entry name" value="HSP_DnaJ_Cys-rich_dom_sf"/>
</dbReference>
<dbReference type="PROSITE" id="PS50076">
    <property type="entry name" value="DNAJ_2"/>
    <property type="match status" value="1"/>
</dbReference>
<dbReference type="FunFam" id="2.10.230.10:FF:000001">
    <property type="entry name" value="DnaJ subfamily A member 2"/>
    <property type="match status" value="1"/>
</dbReference>
<feature type="domain" description="CR-type" evidence="8">
    <location>
        <begin position="140"/>
        <end position="225"/>
    </location>
</feature>
<dbReference type="Pfam" id="PF00684">
    <property type="entry name" value="DnaJ_CXXCXGXG"/>
    <property type="match status" value="1"/>
</dbReference>
<evidence type="ECO:0000313" key="10">
    <source>
        <dbReference type="Proteomes" id="UP000245884"/>
    </source>
</evidence>
<keyword evidence="3 5" id="KW-0863">Zinc-finger</keyword>
<dbReference type="SUPFAM" id="SSF57938">
    <property type="entry name" value="DnaJ/Hsp40 cysteine-rich domain"/>
    <property type="match status" value="1"/>
</dbReference>
<dbReference type="InterPro" id="IPR001623">
    <property type="entry name" value="DnaJ_domain"/>
</dbReference>
<keyword evidence="4 5" id="KW-0862">Zinc</keyword>
<dbReference type="Pfam" id="PF00226">
    <property type="entry name" value="DnaJ"/>
    <property type="match status" value="1"/>
</dbReference>
<keyword evidence="2" id="KW-0677">Repeat</keyword>
<evidence type="ECO:0000313" key="9">
    <source>
        <dbReference type="EMBL" id="PWN25260.1"/>
    </source>
</evidence>
<dbReference type="RefSeq" id="XP_025359872.1">
    <property type="nucleotide sequence ID" value="XM_025509896.1"/>
</dbReference>
<feature type="domain" description="J" evidence="7">
    <location>
        <begin position="6"/>
        <end position="71"/>
    </location>
</feature>
<dbReference type="Gene3D" id="1.10.287.110">
    <property type="entry name" value="DnaJ domain"/>
    <property type="match status" value="1"/>
</dbReference>
<name>A0A316UJ61_9BASI</name>
<protein>
    <submittedName>
        <fullName evidence="9">DnaJ-domain-containing protein</fullName>
    </submittedName>
</protein>
<proteinExistence type="predicted"/>
<dbReference type="PROSITE" id="PS51188">
    <property type="entry name" value="ZF_CR"/>
    <property type="match status" value="1"/>
</dbReference>
<evidence type="ECO:0000256" key="4">
    <source>
        <dbReference type="ARBA" id="ARBA00022833"/>
    </source>
</evidence>
<dbReference type="Gene3D" id="2.60.260.20">
    <property type="entry name" value="Urease metallochaperone UreE, N-terminal domain"/>
    <property type="match status" value="2"/>
</dbReference>
<evidence type="ECO:0000256" key="3">
    <source>
        <dbReference type="ARBA" id="ARBA00022771"/>
    </source>
</evidence>
<evidence type="ECO:0000256" key="1">
    <source>
        <dbReference type="ARBA" id="ARBA00022723"/>
    </source>
</evidence>
<evidence type="ECO:0000259" key="7">
    <source>
        <dbReference type="PROSITE" id="PS50076"/>
    </source>
</evidence>